<reference evidence="1 2" key="1">
    <citation type="submission" date="2015-10" db="EMBL/GenBank/DDBJ databases">
        <title>Genome analyses suggest a sexual origin of heterokaryosis in a supposedly ancient asexual fungus.</title>
        <authorList>
            <person name="Ropars J."/>
            <person name="Sedzielewska K."/>
            <person name="Noel J."/>
            <person name="Charron P."/>
            <person name="Farinelli L."/>
            <person name="Marton T."/>
            <person name="Kruger M."/>
            <person name="Pelin A."/>
            <person name="Brachmann A."/>
            <person name="Corradi N."/>
        </authorList>
    </citation>
    <scope>NUCLEOTIDE SEQUENCE [LARGE SCALE GENOMIC DNA]</scope>
    <source>
        <strain evidence="1 2">A4</strain>
    </source>
</reference>
<gene>
    <name evidence="1" type="ORF">RhiirA4_485339</name>
</gene>
<dbReference type="EMBL" id="LLXI01004801">
    <property type="protein sequence ID" value="PKY60967.1"/>
    <property type="molecule type" value="Genomic_DNA"/>
</dbReference>
<proteinExistence type="predicted"/>
<dbReference type="Proteomes" id="UP000234323">
    <property type="component" value="Unassembled WGS sequence"/>
</dbReference>
<name>A0A2I1HQ25_9GLOM</name>
<dbReference type="AlphaFoldDB" id="A0A2I1HQ25"/>
<protein>
    <submittedName>
        <fullName evidence="1">Uncharacterized protein</fullName>
    </submittedName>
</protein>
<evidence type="ECO:0000313" key="1">
    <source>
        <dbReference type="EMBL" id="PKY60967.1"/>
    </source>
</evidence>
<comment type="caution">
    <text evidence="1">The sequence shown here is derived from an EMBL/GenBank/DDBJ whole genome shotgun (WGS) entry which is preliminary data.</text>
</comment>
<evidence type="ECO:0000313" key="2">
    <source>
        <dbReference type="Proteomes" id="UP000234323"/>
    </source>
</evidence>
<keyword evidence="2" id="KW-1185">Reference proteome</keyword>
<sequence>MTSDSNNEKKYSDTTENVVHDKLSLLNTIDEDTIIQVTLFQDMTSSSNNKKEYSDAIKNVVGNDKINDKSDESINNVYDNLLAGSISIQIDWTHNLSSIINKDIATQVTLFQDVAIDNASIQTDG</sequence>
<organism evidence="1 2">
    <name type="scientific">Rhizophagus irregularis</name>
    <dbReference type="NCBI Taxonomy" id="588596"/>
    <lineage>
        <taxon>Eukaryota</taxon>
        <taxon>Fungi</taxon>
        <taxon>Fungi incertae sedis</taxon>
        <taxon>Mucoromycota</taxon>
        <taxon>Glomeromycotina</taxon>
        <taxon>Glomeromycetes</taxon>
        <taxon>Glomerales</taxon>
        <taxon>Glomeraceae</taxon>
        <taxon>Rhizophagus</taxon>
    </lineage>
</organism>
<accession>A0A2I1HQ25</accession>